<evidence type="ECO:0000256" key="3">
    <source>
        <dbReference type="ARBA" id="ARBA00022989"/>
    </source>
</evidence>
<dbReference type="eggNOG" id="KOG1558">
    <property type="taxonomic scope" value="Eukaryota"/>
</dbReference>
<dbReference type="Pfam" id="PF02535">
    <property type="entry name" value="Zip"/>
    <property type="match status" value="1"/>
</dbReference>
<evidence type="ECO:0000256" key="5">
    <source>
        <dbReference type="SAM" id="Phobius"/>
    </source>
</evidence>
<sequence>MSYLILQTCLAIVLLLVTAVSGWGPLVLITIMKKKGKDHTDSGWLSYLSCFSGGVFMATCFLDVVPHLNQNYDKLVVDHKVDYPVPLNQVFICCGFFIVYFIEEMTAKVFGSDGHGHSHGGPLSVDKKKENVTKQVLLEDGKEGSLTVPSDSRMLNRHSLVVEEASPWVVSDEKRNLLKSLTFAVAMSFHSLLEGFALGVQETDSAIYTLFFSLLLHKSIEAFSVGLQISRSNSEKRLIVISTILIYALMTPVGSVLGTILQSSGGESFGKEFLIVFLESLAAGTFVYVTFLEVLAAEKGNRFNSLKQLAAIIAGFLVILLLQIAFGHEAHGHAHPAVAGPTVFPSPSVDPSSISFPSSFSPAI</sequence>
<dbReference type="PANTHER" id="PTHR11040:SF74">
    <property type="entry name" value="ZINC TRANSPORTER ZIP3"/>
    <property type="match status" value="1"/>
</dbReference>
<proteinExistence type="predicted"/>
<accession>G0NG15</accession>
<dbReference type="Proteomes" id="UP000008068">
    <property type="component" value="Unassembled WGS sequence"/>
</dbReference>
<feature type="transmembrane region" description="Helical" evidence="5">
    <location>
        <begin position="309"/>
        <end position="326"/>
    </location>
</feature>
<keyword evidence="3 5" id="KW-1133">Transmembrane helix</keyword>
<comment type="subcellular location">
    <subcellularLocation>
        <location evidence="1">Membrane</location>
        <topology evidence="1">Multi-pass membrane protein</topology>
    </subcellularLocation>
</comment>
<dbReference type="OMA" id="SIMSCYA"/>
<feature type="transmembrane region" description="Helical" evidence="5">
    <location>
        <begin position="12"/>
        <end position="32"/>
    </location>
</feature>
<evidence type="ECO:0000313" key="7">
    <source>
        <dbReference type="Proteomes" id="UP000008068"/>
    </source>
</evidence>
<dbReference type="InterPro" id="IPR003689">
    <property type="entry name" value="ZIP"/>
</dbReference>
<evidence type="ECO:0000256" key="1">
    <source>
        <dbReference type="ARBA" id="ARBA00004141"/>
    </source>
</evidence>
<dbReference type="GO" id="GO:0005886">
    <property type="term" value="C:plasma membrane"/>
    <property type="evidence" value="ECO:0007669"/>
    <property type="project" value="TreeGrafter"/>
</dbReference>
<organism evidence="7">
    <name type="scientific">Caenorhabditis brenneri</name>
    <name type="common">Nematode worm</name>
    <dbReference type="NCBI Taxonomy" id="135651"/>
    <lineage>
        <taxon>Eukaryota</taxon>
        <taxon>Metazoa</taxon>
        <taxon>Ecdysozoa</taxon>
        <taxon>Nematoda</taxon>
        <taxon>Chromadorea</taxon>
        <taxon>Rhabditida</taxon>
        <taxon>Rhabditina</taxon>
        <taxon>Rhabditomorpha</taxon>
        <taxon>Rhabditoidea</taxon>
        <taxon>Rhabditidae</taxon>
        <taxon>Peloderinae</taxon>
        <taxon>Caenorhabditis</taxon>
    </lineage>
</organism>
<protein>
    <submittedName>
        <fullName evidence="6">Uncharacterized protein</fullName>
    </submittedName>
</protein>
<evidence type="ECO:0000256" key="4">
    <source>
        <dbReference type="ARBA" id="ARBA00023136"/>
    </source>
</evidence>
<evidence type="ECO:0000256" key="2">
    <source>
        <dbReference type="ARBA" id="ARBA00022692"/>
    </source>
</evidence>
<dbReference type="HOGENOM" id="CLU_040462_0_1_1"/>
<dbReference type="FunCoup" id="G0NG15">
    <property type="interactions" value="36"/>
</dbReference>
<gene>
    <name evidence="6" type="ORF">CAEBREN_04150</name>
</gene>
<dbReference type="STRING" id="135651.G0NG15"/>
<reference evidence="7" key="1">
    <citation type="submission" date="2011-07" db="EMBL/GenBank/DDBJ databases">
        <authorList>
            <consortium name="Caenorhabditis brenneri Sequencing and Analysis Consortium"/>
            <person name="Wilson R.K."/>
        </authorList>
    </citation>
    <scope>NUCLEOTIDE SEQUENCE [LARGE SCALE GENOMIC DNA]</scope>
    <source>
        <strain evidence="7">PB2801</strain>
    </source>
</reference>
<keyword evidence="7" id="KW-1185">Reference proteome</keyword>
<dbReference type="AlphaFoldDB" id="G0NG15"/>
<feature type="transmembrane region" description="Helical" evidence="5">
    <location>
        <begin position="238"/>
        <end position="261"/>
    </location>
</feature>
<dbReference type="InParanoid" id="G0NG15"/>
<evidence type="ECO:0000313" key="6">
    <source>
        <dbReference type="EMBL" id="EGT59827.1"/>
    </source>
</evidence>
<feature type="transmembrane region" description="Helical" evidence="5">
    <location>
        <begin position="44"/>
        <end position="65"/>
    </location>
</feature>
<feature type="transmembrane region" description="Helical" evidence="5">
    <location>
        <begin position="85"/>
        <end position="102"/>
    </location>
</feature>
<dbReference type="OrthoDB" id="448280at2759"/>
<dbReference type="PANTHER" id="PTHR11040">
    <property type="entry name" value="ZINC/IRON TRANSPORTER"/>
    <property type="match status" value="1"/>
</dbReference>
<dbReference type="EMBL" id="GL379878">
    <property type="protein sequence ID" value="EGT59827.1"/>
    <property type="molecule type" value="Genomic_DNA"/>
</dbReference>
<keyword evidence="2 5" id="KW-0812">Transmembrane</keyword>
<keyword evidence="4 5" id="KW-0472">Membrane</keyword>
<feature type="transmembrane region" description="Helical" evidence="5">
    <location>
        <begin position="273"/>
        <end position="297"/>
    </location>
</feature>
<dbReference type="GO" id="GO:0005385">
    <property type="term" value="F:zinc ion transmembrane transporter activity"/>
    <property type="evidence" value="ECO:0007669"/>
    <property type="project" value="TreeGrafter"/>
</dbReference>
<name>G0NG15_CAEBE</name>